<feature type="transmembrane region" description="Helical" evidence="1">
    <location>
        <begin position="59"/>
        <end position="78"/>
    </location>
</feature>
<gene>
    <name evidence="2" type="primary">jg21194</name>
    <name evidence="2" type="ORF">PAEG_LOCUS12227</name>
</gene>
<dbReference type="AlphaFoldDB" id="A0A8S4RBC1"/>
<name>A0A8S4RBC1_9NEOP</name>
<keyword evidence="1" id="KW-0472">Membrane</keyword>
<evidence type="ECO:0000313" key="3">
    <source>
        <dbReference type="Proteomes" id="UP000838756"/>
    </source>
</evidence>
<sequence>MLELSLRDQIRNKEIRSVTRVTDIVQSREAKVAMGGHVEQDRGTWNSLKRFMPSCGRPLVDMMMTIKAFIFVIIIIHINPLPAYYRARVSSHNKARVKAVIVYLAGPVRIGKHPHAS</sequence>
<evidence type="ECO:0000313" key="2">
    <source>
        <dbReference type="EMBL" id="CAH2234390.1"/>
    </source>
</evidence>
<dbReference type="OrthoDB" id="6261922at2759"/>
<dbReference type="Proteomes" id="UP000838756">
    <property type="component" value="Unassembled WGS sequence"/>
</dbReference>
<keyword evidence="1" id="KW-0812">Transmembrane</keyword>
<accession>A0A8S4RBC1</accession>
<comment type="caution">
    <text evidence="2">The sequence shown here is derived from an EMBL/GenBank/DDBJ whole genome shotgun (WGS) entry which is preliminary data.</text>
</comment>
<keyword evidence="3" id="KW-1185">Reference proteome</keyword>
<protein>
    <submittedName>
        <fullName evidence="2">Jg21194 protein</fullName>
    </submittedName>
</protein>
<reference evidence="2" key="1">
    <citation type="submission" date="2022-03" db="EMBL/GenBank/DDBJ databases">
        <authorList>
            <person name="Lindestad O."/>
        </authorList>
    </citation>
    <scope>NUCLEOTIDE SEQUENCE</scope>
</reference>
<keyword evidence="1" id="KW-1133">Transmembrane helix</keyword>
<evidence type="ECO:0000256" key="1">
    <source>
        <dbReference type="SAM" id="Phobius"/>
    </source>
</evidence>
<dbReference type="EMBL" id="CAKXAJ010025059">
    <property type="protein sequence ID" value="CAH2234390.1"/>
    <property type="molecule type" value="Genomic_DNA"/>
</dbReference>
<organism evidence="2 3">
    <name type="scientific">Pararge aegeria aegeria</name>
    <dbReference type="NCBI Taxonomy" id="348720"/>
    <lineage>
        <taxon>Eukaryota</taxon>
        <taxon>Metazoa</taxon>
        <taxon>Ecdysozoa</taxon>
        <taxon>Arthropoda</taxon>
        <taxon>Hexapoda</taxon>
        <taxon>Insecta</taxon>
        <taxon>Pterygota</taxon>
        <taxon>Neoptera</taxon>
        <taxon>Endopterygota</taxon>
        <taxon>Lepidoptera</taxon>
        <taxon>Glossata</taxon>
        <taxon>Ditrysia</taxon>
        <taxon>Papilionoidea</taxon>
        <taxon>Nymphalidae</taxon>
        <taxon>Satyrinae</taxon>
        <taxon>Satyrini</taxon>
        <taxon>Parargina</taxon>
        <taxon>Pararge</taxon>
    </lineage>
</organism>
<proteinExistence type="predicted"/>